<dbReference type="PRINTS" id="PR00792">
    <property type="entry name" value="PEPSIN"/>
</dbReference>
<proteinExistence type="inferred from homology"/>
<sequence>MTLSSLITPLLAFAAVGSSTVLPRAPTNPGFLSFPVYHDHRMRSVGSLTKRDAEVTLFNISAISYLIELSIGTPGQSVKVAIDTGSNELWVDPNCSDPQLPSDQQKECNADGIYNPSKSSTENTIGTTNTIPYGIGDVAIEYVTDDITLTGSSATLKSVQFGVATDSKQLNEGILGIGFGENLNTDYPNFIDELAAQNVTNSKAFSVALGSVDASNGGVVIFGGIDTKKFTGSLITNPNLGRQSKGDSFRYWIQMSSLSLDRSGSTKTYSGSDIPIVLDTGSTFSSLPASIVDQMVTDFSAQLDSTSGVYTVPCSQRTQGGTLDFVFGKGTIKVAVADFILQADAQNCVLGALPIDSGSGITALLGDSFMRSVYAVFDQTTQTISLAPYVNCGAHEQAIPATGAADFQGECDATAAKKSAAPGGRAAVKAGGALLAAGFIASALLF</sequence>
<dbReference type="InterPro" id="IPR033121">
    <property type="entry name" value="PEPTIDASE_A1"/>
</dbReference>
<evidence type="ECO:0000313" key="11">
    <source>
        <dbReference type="EMBL" id="KAK3336846.1"/>
    </source>
</evidence>
<name>A0AAE0J603_9PEZI</name>
<comment type="caution">
    <text evidence="11">The sequence shown here is derived from an EMBL/GenBank/DDBJ whole genome shotgun (WGS) entry which is preliminary data.</text>
</comment>
<keyword evidence="4 8" id="KW-0064">Aspartyl protease</keyword>
<evidence type="ECO:0000256" key="9">
    <source>
        <dbReference type="SAM" id="SignalP"/>
    </source>
</evidence>
<dbReference type="PROSITE" id="PS00141">
    <property type="entry name" value="ASP_PROTEASE"/>
    <property type="match status" value="1"/>
</dbReference>
<dbReference type="PROSITE" id="PS51767">
    <property type="entry name" value="PEPTIDASE_A1"/>
    <property type="match status" value="1"/>
</dbReference>
<dbReference type="Proteomes" id="UP001286456">
    <property type="component" value="Unassembled WGS sequence"/>
</dbReference>
<accession>A0AAE0J603</accession>
<evidence type="ECO:0000256" key="1">
    <source>
        <dbReference type="ARBA" id="ARBA00007447"/>
    </source>
</evidence>
<feature type="active site" evidence="6">
    <location>
        <position position="279"/>
    </location>
</feature>
<keyword evidence="3 9" id="KW-0732">Signal</keyword>
<comment type="similarity">
    <text evidence="1 8">Belongs to the peptidase A1 family.</text>
</comment>
<dbReference type="GO" id="GO:0006508">
    <property type="term" value="P:proteolysis"/>
    <property type="evidence" value="ECO:0007669"/>
    <property type="project" value="UniProtKB-KW"/>
</dbReference>
<feature type="disulfide bond" evidence="7">
    <location>
        <begin position="314"/>
        <end position="348"/>
    </location>
</feature>
<evidence type="ECO:0000256" key="8">
    <source>
        <dbReference type="RuleBase" id="RU000454"/>
    </source>
</evidence>
<dbReference type="EMBL" id="JAUEPO010000001">
    <property type="protein sequence ID" value="KAK3336846.1"/>
    <property type="molecule type" value="Genomic_DNA"/>
</dbReference>
<evidence type="ECO:0000313" key="12">
    <source>
        <dbReference type="Proteomes" id="UP001286456"/>
    </source>
</evidence>
<reference evidence="11" key="2">
    <citation type="submission" date="2023-06" db="EMBL/GenBank/DDBJ databases">
        <authorList>
            <consortium name="Lawrence Berkeley National Laboratory"/>
            <person name="Haridas S."/>
            <person name="Hensen N."/>
            <person name="Bonometti L."/>
            <person name="Westerberg I."/>
            <person name="Brannstrom I.O."/>
            <person name="Guillou S."/>
            <person name="Cros-Aarteil S."/>
            <person name="Calhoun S."/>
            <person name="Kuo A."/>
            <person name="Mondo S."/>
            <person name="Pangilinan J."/>
            <person name="Riley R."/>
            <person name="Labutti K."/>
            <person name="Andreopoulos B."/>
            <person name="Lipzen A."/>
            <person name="Chen C."/>
            <person name="Yanf M."/>
            <person name="Daum C."/>
            <person name="Ng V."/>
            <person name="Clum A."/>
            <person name="Steindorff A."/>
            <person name="Ohm R."/>
            <person name="Martin F."/>
            <person name="Silar P."/>
            <person name="Natvig D."/>
            <person name="Lalanne C."/>
            <person name="Gautier V."/>
            <person name="Ament-Velasquez S.L."/>
            <person name="Kruys A."/>
            <person name="Hutchinson M.I."/>
            <person name="Powell A.J."/>
            <person name="Barry K."/>
            <person name="Miller A.N."/>
            <person name="Grigoriev I.V."/>
            <person name="Debuchy R."/>
            <person name="Gladieux P."/>
            <person name="Thoren M.H."/>
            <person name="Johannesson H."/>
        </authorList>
    </citation>
    <scope>NUCLEOTIDE SEQUENCE</scope>
    <source>
        <strain evidence="11">SMH4131-1</strain>
    </source>
</reference>
<protein>
    <submittedName>
        <fullName evidence="11">Aspartic peptidase domain-containing protein</fullName>
    </submittedName>
</protein>
<dbReference type="SUPFAM" id="SSF50630">
    <property type="entry name" value="Acid proteases"/>
    <property type="match status" value="1"/>
</dbReference>
<keyword evidence="5 8" id="KW-0378">Hydrolase</keyword>
<evidence type="ECO:0000256" key="4">
    <source>
        <dbReference type="ARBA" id="ARBA00022750"/>
    </source>
</evidence>
<reference evidence="11" key="1">
    <citation type="journal article" date="2023" name="Mol. Phylogenet. Evol.">
        <title>Genome-scale phylogeny and comparative genomics of the fungal order Sordariales.</title>
        <authorList>
            <person name="Hensen N."/>
            <person name="Bonometti L."/>
            <person name="Westerberg I."/>
            <person name="Brannstrom I.O."/>
            <person name="Guillou S."/>
            <person name="Cros-Aarteil S."/>
            <person name="Calhoun S."/>
            <person name="Haridas S."/>
            <person name="Kuo A."/>
            <person name="Mondo S."/>
            <person name="Pangilinan J."/>
            <person name="Riley R."/>
            <person name="LaButti K."/>
            <person name="Andreopoulos B."/>
            <person name="Lipzen A."/>
            <person name="Chen C."/>
            <person name="Yan M."/>
            <person name="Daum C."/>
            <person name="Ng V."/>
            <person name="Clum A."/>
            <person name="Steindorff A."/>
            <person name="Ohm R.A."/>
            <person name="Martin F."/>
            <person name="Silar P."/>
            <person name="Natvig D.O."/>
            <person name="Lalanne C."/>
            <person name="Gautier V."/>
            <person name="Ament-Velasquez S.L."/>
            <person name="Kruys A."/>
            <person name="Hutchinson M.I."/>
            <person name="Powell A.J."/>
            <person name="Barry K."/>
            <person name="Miller A.N."/>
            <person name="Grigoriev I.V."/>
            <person name="Debuchy R."/>
            <person name="Gladieux P."/>
            <person name="Hiltunen Thoren M."/>
            <person name="Johannesson H."/>
        </authorList>
    </citation>
    <scope>NUCLEOTIDE SEQUENCE</scope>
    <source>
        <strain evidence="11">SMH4131-1</strain>
    </source>
</reference>
<dbReference type="Gene3D" id="2.40.70.10">
    <property type="entry name" value="Acid Proteases"/>
    <property type="match status" value="2"/>
</dbReference>
<evidence type="ECO:0000256" key="3">
    <source>
        <dbReference type="ARBA" id="ARBA00022729"/>
    </source>
</evidence>
<dbReference type="AlphaFoldDB" id="A0AAE0J603"/>
<evidence type="ECO:0000256" key="6">
    <source>
        <dbReference type="PIRSR" id="PIRSR601461-1"/>
    </source>
</evidence>
<feature type="domain" description="Peptidase A1" evidence="10">
    <location>
        <begin position="65"/>
        <end position="387"/>
    </location>
</feature>
<dbReference type="InterPro" id="IPR033876">
    <property type="entry name" value="SAP-like"/>
</dbReference>
<organism evidence="11 12">
    <name type="scientific">Cercophora scortea</name>
    <dbReference type="NCBI Taxonomy" id="314031"/>
    <lineage>
        <taxon>Eukaryota</taxon>
        <taxon>Fungi</taxon>
        <taxon>Dikarya</taxon>
        <taxon>Ascomycota</taxon>
        <taxon>Pezizomycotina</taxon>
        <taxon>Sordariomycetes</taxon>
        <taxon>Sordariomycetidae</taxon>
        <taxon>Sordariales</taxon>
        <taxon>Lasiosphaeriaceae</taxon>
        <taxon>Cercophora</taxon>
    </lineage>
</organism>
<dbReference type="InterPro" id="IPR001461">
    <property type="entry name" value="Aspartic_peptidase_A1"/>
</dbReference>
<dbReference type="PANTHER" id="PTHR47966">
    <property type="entry name" value="BETA-SITE APP-CLEAVING ENZYME, ISOFORM A-RELATED"/>
    <property type="match status" value="1"/>
</dbReference>
<dbReference type="PANTHER" id="PTHR47966:SF65">
    <property type="entry name" value="ASPARTIC-TYPE ENDOPEPTIDASE"/>
    <property type="match status" value="1"/>
</dbReference>
<dbReference type="InterPro" id="IPR021109">
    <property type="entry name" value="Peptidase_aspartic_dom_sf"/>
</dbReference>
<dbReference type="CDD" id="cd05474">
    <property type="entry name" value="SAP_like"/>
    <property type="match status" value="1"/>
</dbReference>
<evidence type="ECO:0000256" key="2">
    <source>
        <dbReference type="ARBA" id="ARBA00022670"/>
    </source>
</evidence>
<keyword evidence="2 8" id="KW-0645">Protease</keyword>
<dbReference type="InterPro" id="IPR001969">
    <property type="entry name" value="Aspartic_peptidase_AS"/>
</dbReference>
<evidence type="ECO:0000256" key="5">
    <source>
        <dbReference type="ARBA" id="ARBA00022801"/>
    </source>
</evidence>
<feature type="active site" evidence="6">
    <location>
        <position position="83"/>
    </location>
</feature>
<dbReference type="GO" id="GO:0004190">
    <property type="term" value="F:aspartic-type endopeptidase activity"/>
    <property type="evidence" value="ECO:0007669"/>
    <property type="project" value="UniProtKB-KW"/>
</dbReference>
<evidence type="ECO:0000256" key="7">
    <source>
        <dbReference type="PIRSR" id="PIRSR601461-2"/>
    </source>
</evidence>
<keyword evidence="12" id="KW-1185">Reference proteome</keyword>
<feature type="signal peptide" evidence="9">
    <location>
        <begin position="1"/>
        <end position="18"/>
    </location>
</feature>
<keyword evidence="7" id="KW-1015">Disulfide bond</keyword>
<gene>
    <name evidence="11" type="ORF">B0T19DRAFT_52820</name>
</gene>
<feature type="chain" id="PRO_5042129837" evidence="9">
    <location>
        <begin position="19"/>
        <end position="446"/>
    </location>
</feature>
<evidence type="ECO:0000259" key="10">
    <source>
        <dbReference type="PROSITE" id="PS51767"/>
    </source>
</evidence>
<dbReference type="Pfam" id="PF00026">
    <property type="entry name" value="Asp"/>
    <property type="match status" value="1"/>
</dbReference>